<evidence type="ECO:0000313" key="2">
    <source>
        <dbReference type="EMBL" id="OGC50163.1"/>
    </source>
</evidence>
<dbReference type="Pfam" id="PF07963">
    <property type="entry name" value="N_methyl"/>
    <property type="match status" value="1"/>
</dbReference>
<dbReference type="SUPFAM" id="SSF54523">
    <property type="entry name" value="Pili subunits"/>
    <property type="match status" value="1"/>
</dbReference>
<keyword evidence="1" id="KW-0472">Membrane</keyword>
<dbReference type="EMBL" id="MEUT01000038">
    <property type="protein sequence ID" value="OGC50163.1"/>
    <property type="molecule type" value="Genomic_DNA"/>
</dbReference>
<dbReference type="Proteomes" id="UP000177371">
    <property type="component" value="Unassembled WGS sequence"/>
</dbReference>
<proteinExistence type="predicted"/>
<name>A0A1F4V0Z5_UNCKA</name>
<sequence>MSISARNIRNDILITENGFTLVELLIVVVIVSILTGALIPSFSTFIKNQNLKQAQQILLSDLRSVQNKAMTGTASSTGVNYWGINIPSASASSYTYFASEFNTSCTPGGIYTNQGNSQPLVSPITINNSQGCLFFSIENGDANFVGLPACPAGQLTGMTCINICDSATSCKYVGMNANGLIIASN</sequence>
<organism evidence="2 3">
    <name type="scientific">candidate division WWE3 bacterium RBG_16_37_10</name>
    <dbReference type="NCBI Taxonomy" id="1802610"/>
    <lineage>
        <taxon>Bacteria</taxon>
        <taxon>Katanobacteria</taxon>
    </lineage>
</organism>
<dbReference type="AlphaFoldDB" id="A0A1F4V0Z5"/>
<evidence type="ECO:0008006" key="4">
    <source>
        <dbReference type="Google" id="ProtNLM"/>
    </source>
</evidence>
<feature type="transmembrane region" description="Helical" evidence="1">
    <location>
        <begin position="21"/>
        <end position="42"/>
    </location>
</feature>
<dbReference type="Gene3D" id="3.30.700.10">
    <property type="entry name" value="Glycoprotein, Type 4 Pilin"/>
    <property type="match status" value="1"/>
</dbReference>
<dbReference type="InterPro" id="IPR045584">
    <property type="entry name" value="Pilin-like"/>
</dbReference>
<dbReference type="InterPro" id="IPR012902">
    <property type="entry name" value="N_methyl_site"/>
</dbReference>
<reference evidence="2 3" key="1">
    <citation type="journal article" date="2016" name="Nat. Commun.">
        <title>Thousands of microbial genomes shed light on interconnected biogeochemical processes in an aquifer system.</title>
        <authorList>
            <person name="Anantharaman K."/>
            <person name="Brown C.T."/>
            <person name="Hug L.A."/>
            <person name="Sharon I."/>
            <person name="Castelle C.J."/>
            <person name="Probst A.J."/>
            <person name="Thomas B.C."/>
            <person name="Singh A."/>
            <person name="Wilkins M.J."/>
            <person name="Karaoz U."/>
            <person name="Brodie E.L."/>
            <person name="Williams K.H."/>
            <person name="Hubbard S.S."/>
            <person name="Banfield J.F."/>
        </authorList>
    </citation>
    <scope>NUCLEOTIDE SEQUENCE [LARGE SCALE GENOMIC DNA]</scope>
</reference>
<gene>
    <name evidence="2" type="ORF">A2W32_01315</name>
</gene>
<evidence type="ECO:0000256" key="1">
    <source>
        <dbReference type="SAM" id="Phobius"/>
    </source>
</evidence>
<keyword evidence="1" id="KW-1133">Transmembrane helix</keyword>
<dbReference type="STRING" id="1802610.A2W32_01315"/>
<keyword evidence="1" id="KW-0812">Transmembrane</keyword>
<dbReference type="NCBIfam" id="TIGR02532">
    <property type="entry name" value="IV_pilin_GFxxxE"/>
    <property type="match status" value="1"/>
</dbReference>
<evidence type="ECO:0000313" key="3">
    <source>
        <dbReference type="Proteomes" id="UP000177371"/>
    </source>
</evidence>
<comment type="caution">
    <text evidence="2">The sequence shown here is derived from an EMBL/GenBank/DDBJ whole genome shotgun (WGS) entry which is preliminary data.</text>
</comment>
<protein>
    <recommendedName>
        <fullName evidence="4">Type II secretion system protein GspH</fullName>
    </recommendedName>
</protein>
<accession>A0A1F4V0Z5</accession>